<evidence type="ECO:0000313" key="3">
    <source>
        <dbReference type="EMBL" id="GAH78545.1"/>
    </source>
</evidence>
<dbReference type="AlphaFoldDB" id="X1JAM2"/>
<protein>
    <submittedName>
        <fullName evidence="3">Uncharacterized protein</fullName>
    </submittedName>
</protein>
<feature type="region of interest" description="Disordered" evidence="1">
    <location>
        <begin position="164"/>
        <end position="200"/>
    </location>
</feature>
<comment type="caution">
    <text evidence="3">The sequence shown here is derived from an EMBL/GenBank/DDBJ whole genome shotgun (WGS) entry which is preliminary data.</text>
</comment>
<evidence type="ECO:0000256" key="2">
    <source>
        <dbReference type="SAM" id="Phobius"/>
    </source>
</evidence>
<feature type="compositionally biased region" description="Gly residues" evidence="1">
    <location>
        <begin position="186"/>
        <end position="200"/>
    </location>
</feature>
<sequence length="215" mass="23047">MLKINLLPEHFALVRKTKQLLALFAVLLVIVAVVWVGYWLKLSAARAAEQARIDEFQPKAAAVDTLESETGAIKRQVPTFARRVVVVRQLEKLPERYIEEFDKVKRYIFANVRVLSWSIDGGEIHIDAEADTAMDVGRFYLNINRCPYITNIGFSAWSGGGGRGGGFGGGGDDDDEDDDDEDSGPSFGGPGGFGGGMGGAGAIAGGKIPIQVSAT</sequence>
<keyword evidence="2" id="KW-1133">Transmembrane helix</keyword>
<name>X1JAM2_9ZZZZ</name>
<reference evidence="3" key="1">
    <citation type="journal article" date="2014" name="Front. Microbiol.">
        <title>High frequency of phylogenetically diverse reductive dehalogenase-homologous genes in deep subseafloor sedimentary metagenomes.</title>
        <authorList>
            <person name="Kawai M."/>
            <person name="Futagami T."/>
            <person name="Toyoda A."/>
            <person name="Takaki Y."/>
            <person name="Nishi S."/>
            <person name="Hori S."/>
            <person name="Arai W."/>
            <person name="Tsubouchi T."/>
            <person name="Morono Y."/>
            <person name="Uchiyama I."/>
            <person name="Ito T."/>
            <person name="Fujiyama A."/>
            <person name="Inagaki F."/>
            <person name="Takami H."/>
        </authorList>
    </citation>
    <scope>NUCLEOTIDE SEQUENCE</scope>
    <source>
        <strain evidence="3">Expedition CK06-06</strain>
    </source>
</reference>
<dbReference type="EMBL" id="BARU01036563">
    <property type="protein sequence ID" value="GAH78545.1"/>
    <property type="molecule type" value="Genomic_DNA"/>
</dbReference>
<gene>
    <name evidence="3" type="ORF">S03H2_57080</name>
</gene>
<keyword evidence="2" id="KW-0472">Membrane</keyword>
<organism evidence="3">
    <name type="scientific">marine sediment metagenome</name>
    <dbReference type="NCBI Taxonomy" id="412755"/>
    <lineage>
        <taxon>unclassified sequences</taxon>
        <taxon>metagenomes</taxon>
        <taxon>ecological metagenomes</taxon>
    </lineage>
</organism>
<proteinExistence type="predicted"/>
<evidence type="ECO:0000256" key="1">
    <source>
        <dbReference type="SAM" id="MobiDB-lite"/>
    </source>
</evidence>
<feature type="compositionally biased region" description="Acidic residues" evidence="1">
    <location>
        <begin position="171"/>
        <end position="183"/>
    </location>
</feature>
<accession>X1JAM2</accession>
<keyword evidence="2" id="KW-0812">Transmembrane</keyword>
<feature type="transmembrane region" description="Helical" evidence="2">
    <location>
        <begin position="20"/>
        <end position="40"/>
    </location>
</feature>
<feature type="non-terminal residue" evidence="3">
    <location>
        <position position="215"/>
    </location>
</feature>